<gene>
    <name evidence="2" type="ORF">K443DRAFT_676247</name>
</gene>
<dbReference type="OrthoDB" id="2945238at2759"/>
<dbReference type="Proteomes" id="UP000054477">
    <property type="component" value="Unassembled WGS sequence"/>
</dbReference>
<dbReference type="AlphaFoldDB" id="A0A0C9XGR0"/>
<feature type="compositionally biased region" description="Polar residues" evidence="1">
    <location>
        <begin position="10"/>
        <end position="20"/>
    </location>
</feature>
<feature type="region of interest" description="Disordered" evidence="1">
    <location>
        <begin position="1"/>
        <end position="68"/>
    </location>
</feature>
<dbReference type="EMBL" id="KN838573">
    <property type="protein sequence ID" value="KIK04116.1"/>
    <property type="molecule type" value="Genomic_DNA"/>
</dbReference>
<proteinExistence type="predicted"/>
<accession>A0A0C9XGR0</accession>
<reference evidence="3" key="2">
    <citation type="submission" date="2015-01" db="EMBL/GenBank/DDBJ databases">
        <title>Evolutionary Origins and Diversification of the Mycorrhizal Mutualists.</title>
        <authorList>
            <consortium name="DOE Joint Genome Institute"/>
            <consortium name="Mycorrhizal Genomics Consortium"/>
            <person name="Kohler A."/>
            <person name="Kuo A."/>
            <person name="Nagy L.G."/>
            <person name="Floudas D."/>
            <person name="Copeland A."/>
            <person name="Barry K.W."/>
            <person name="Cichocki N."/>
            <person name="Veneault-Fourrey C."/>
            <person name="LaButti K."/>
            <person name="Lindquist E.A."/>
            <person name="Lipzen A."/>
            <person name="Lundell T."/>
            <person name="Morin E."/>
            <person name="Murat C."/>
            <person name="Riley R."/>
            <person name="Ohm R."/>
            <person name="Sun H."/>
            <person name="Tunlid A."/>
            <person name="Henrissat B."/>
            <person name="Grigoriev I.V."/>
            <person name="Hibbett D.S."/>
            <person name="Martin F."/>
        </authorList>
    </citation>
    <scope>NUCLEOTIDE SEQUENCE [LARGE SCALE GENOMIC DNA]</scope>
    <source>
        <strain evidence="3">LaAM-08-1</strain>
    </source>
</reference>
<reference evidence="2 3" key="1">
    <citation type="submission" date="2014-04" db="EMBL/GenBank/DDBJ databases">
        <authorList>
            <consortium name="DOE Joint Genome Institute"/>
            <person name="Kuo A."/>
            <person name="Kohler A."/>
            <person name="Nagy L.G."/>
            <person name="Floudas D."/>
            <person name="Copeland A."/>
            <person name="Barry K.W."/>
            <person name="Cichocki N."/>
            <person name="Veneault-Fourrey C."/>
            <person name="LaButti K."/>
            <person name="Lindquist E.A."/>
            <person name="Lipzen A."/>
            <person name="Lundell T."/>
            <person name="Morin E."/>
            <person name="Murat C."/>
            <person name="Sun H."/>
            <person name="Tunlid A."/>
            <person name="Henrissat B."/>
            <person name="Grigoriev I.V."/>
            <person name="Hibbett D.S."/>
            <person name="Martin F."/>
            <person name="Nordberg H.P."/>
            <person name="Cantor M.N."/>
            <person name="Hua S.X."/>
        </authorList>
    </citation>
    <scope>NUCLEOTIDE SEQUENCE [LARGE SCALE GENOMIC DNA]</scope>
    <source>
        <strain evidence="2 3">LaAM-08-1</strain>
    </source>
</reference>
<evidence type="ECO:0000313" key="3">
    <source>
        <dbReference type="Proteomes" id="UP000054477"/>
    </source>
</evidence>
<keyword evidence="3" id="KW-1185">Reference proteome</keyword>
<name>A0A0C9XGR0_9AGAR</name>
<feature type="compositionally biased region" description="Polar residues" evidence="1">
    <location>
        <begin position="39"/>
        <end position="51"/>
    </location>
</feature>
<evidence type="ECO:0000256" key="1">
    <source>
        <dbReference type="SAM" id="MobiDB-lite"/>
    </source>
</evidence>
<sequence>MPITLKRTASIPSFCNSSDTEPLETPPKKRTRFNHDHSPGSTSSSMTLRTNSSASPASRSRRKPARESDFELRDILRRCAATPTSHAAIRDLKSFPKGESAALYAIQRFVQAVKADVKSRVDSREGKLLETELYLEWLKEFKIVFIGIENSLAAKMPGTRKRVTGLGRVSFTILYHLIDEFISEVESHHDGWSYRSSSREPSIYPATMTIIEESHEPTADARCREAVHLAEELLRRYDEVMMNAVRRYRVECGRNNCNLASAIGTKEHNLARACCLLCEQTGYGGDEDDMGDTLLRDSRNVMREWKQEFEDELANDSECGSSP</sequence>
<organism evidence="2 3">
    <name type="scientific">Laccaria amethystina LaAM-08-1</name>
    <dbReference type="NCBI Taxonomy" id="1095629"/>
    <lineage>
        <taxon>Eukaryota</taxon>
        <taxon>Fungi</taxon>
        <taxon>Dikarya</taxon>
        <taxon>Basidiomycota</taxon>
        <taxon>Agaricomycotina</taxon>
        <taxon>Agaricomycetes</taxon>
        <taxon>Agaricomycetidae</taxon>
        <taxon>Agaricales</taxon>
        <taxon>Agaricineae</taxon>
        <taxon>Hydnangiaceae</taxon>
        <taxon>Laccaria</taxon>
    </lineage>
</organism>
<protein>
    <submittedName>
        <fullName evidence="2">Uncharacterized protein</fullName>
    </submittedName>
</protein>
<evidence type="ECO:0000313" key="2">
    <source>
        <dbReference type="EMBL" id="KIK04116.1"/>
    </source>
</evidence>
<dbReference type="HOGENOM" id="CLU_891492_0_0_1"/>